<keyword evidence="2" id="KW-1185">Reference proteome</keyword>
<dbReference type="SUPFAM" id="SSF54060">
    <property type="entry name" value="His-Me finger endonucleases"/>
    <property type="match status" value="1"/>
</dbReference>
<dbReference type="OrthoDB" id="21336at10239"/>
<dbReference type="InterPro" id="IPR044925">
    <property type="entry name" value="His-Me_finger_sf"/>
</dbReference>
<proteinExistence type="predicted"/>
<name>A0A068EU52_9CAUD</name>
<dbReference type="EMBL" id="KF554508">
    <property type="protein sequence ID" value="AID50526.1"/>
    <property type="molecule type" value="Genomic_DNA"/>
</dbReference>
<sequence>MRNNYYIQGDTTVIEIQRRDGSVHYCYIDTEDLFRLKHFGATWCLHSTRKGKYYAVARTLGSGKMVSMHRFLLGANEEDVVDHRDGDGMNNRKDNIRLATYEINARNIQHRKKSSNPYPGVVPRGTGFNVYLGYKGKNNYIGRYQDLDEAIEARKKAEDKYWGDSR</sequence>
<keyword evidence="1" id="KW-0255">Endonuclease</keyword>
<dbReference type="RefSeq" id="YP_009099135.1">
    <property type="nucleotide sequence ID" value="NC_025423.1"/>
</dbReference>
<dbReference type="KEGG" id="vg:22277034"/>
<dbReference type="GeneID" id="22277034"/>
<reference evidence="1" key="1">
    <citation type="journal article" date="2014" name="Virology">
        <title>The odd one out: Bacillus ACT bacteriophage CP-51 exhibits unusual properties compared to related Spounavirinae W.Ph. and Bastille.</title>
        <authorList>
            <person name="Klumpp J."/>
            <person name="Schmuki M."/>
            <person name="Sozhamannan S."/>
            <person name="Beyer W."/>
            <person name="Fouts D.E."/>
            <person name="Bernbach V."/>
            <person name="Calendar R."/>
            <person name="Loessner M.J."/>
        </authorList>
    </citation>
    <scope>NUCLEOTIDE SEQUENCE [LARGE SCALE GENOMIC DNA]</scope>
</reference>
<organism evidence="1 2">
    <name type="scientific">Bacillus phage CP-51</name>
    <dbReference type="NCBI Taxonomy" id="1391188"/>
    <lineage>
        <taxon>Viruses</taxon>
        <taxon>Duplodnaviria</taxon>
        <taxon>Heunggongvirae</taxon>
        <taxon>Uroviricota</taxon>
        <taxon>Caudoviricetes</taxon>
        <taxon>Herelleviridae</taxon>
        <taxon>Spounavirinae</taxon>
        <taxon>Siminovitchvirus</taxon>
        <taxon>Siminovitchvirus CP51</taxon>
    </lineage>
</organism>
<dbReference type="GO" id="GO:0004519">
    <property type="term" value="F:endonuclease activity"/>
    <property type="evidence" value="ECO:0007669"/>
    <property type="project" value="UniProtKB-KW"/>
</dbReference>
<keyword evidence="1" id="KW-0540">Nuclease</keyword>
<evidence type="ECO:0000313" key="1">
    <source>
        <dbReference type="EMBL" id="AID50526.1"/>
    </source>
</evidence>
<dbReference type="Gene3D" id="3.90.75.20">
    <property type="match status" value="1"/>
</dbReference>
<protein>
    <submittedName>
        <fullName evidence="1">Putative hnh endonuclease</fullName>
    </submittedName>
</protein>
<evidence type="ECO:0000313" key="2">
    <source>
        <dbReference type="Proteomes" id="UP000027382"/>
    </source>
</evidence>
<accession>A0A068EU52</accession>
<keyword evidence="1" id="KW-0378">Hydrolase</keyword>
<dbReference type="Proteomes" id="UP000027382">
    <property type="component" value="Segment"/>
</dbReference>